<dbReference type="SUPFAM" id="SSF53756">
    <property type="entry name" value="UDP-Glycosyltransferase/glycogen phosphorylase"/>
    <property type="match status" value="1"/>
</dbReference>
<organism evidence="3">
    <name type="scientific">Chlorobium chlorochromatii (strain CaD3)</name>
    <dbReference type="NCBI Taxonomy" id="340177"/>
    <lineage>
        <taxon>Bacteria</taxon>
        <taxon>Pseudomonadati</taxon>
        <taxon>Chlorobiota</taxon>
        <taxon>Chlorobiia</taxon>
        <taxon>Chlorobiales</taxon>
        <taxon>Chlorobiaceae</taxon>
        <taxon>Chlorobium/Pelodictyon group</taxon>
        <taxon>Chlorobium</taxon>
    </lineage>
</organism>
<dbReference type="CDD" id="cd03814">
    <property type="entry name" value="GT4-like"/>
    <property type="match status" value="1"/>
</dbReference>
<dbReference type="PANTHER" id="PTHR45947:SF3">
    <property type="entry name" value="SULFOQUINOVOSYL TRANSFERASE SQD2"/>
    <property type="match status" value="1"/>
</dbReference>
<dbReference type="GO" id="GO:0016757">
    <property type="term" value="F:glycosyltransferase activity"/>
    <property type="evidence" value="ECO:0007669"/>
    <property type="project" value="InterPro"/>
</dbReference>
<proteinExistence type="predicted"/>
<evidence type="ECO:0000259" key="1">
    <source>
        <dbReference type="Pfam" id="PF00534"/>
    </source>
</evidence>
<name>Q3AQ03_CHLCH</name>
<reference evidence="3" key="1">
    <citation type="submission" date="2005-08" db="EMBL/GenBank/DDBJ databases">
        <title>Complete sequence of Chlorobium chlorochromatii CaD3.</title>
        <authorList>
            <person name="Copeland A."/>
            <person name="Lucas S."/>
            <person name="Lapidus A."/>
            <person name="Barry K."/>
            <person name="Detter J.C."/>
            <person name="Glavina T."/>
            <person name="Hammon N."/>
            <person name="Israni S."/>
            <person name="Pitluck S."/>
            <person name="Bryant D."/>
            <person name="Schmutz J."/>
            <person name="Larimer F."/>
            <person name="Land M."/>
            <person name="Kyrpides N."/>
            <person name="Ivanova N."/>
            <person name="Richardson P."/>
        </authorList>
    </citation>
    <scope>NUCLEOTIDE SEQUENCE [LARGE SCALE GENOMIC DNA]</scope>
    <source>
        <strain evidence="3">CaD3</strain>
    </source>
</reference>
<accession>Q3AQ03</accession>
<evidence type="ECO:0000313" key="3">
    <source>
        <dbReference type="EMBL" id="ABB28922.1"/>
    </source>
</evidence>
<dbReference type="AlphaFoldDB" id="Q3AQ03"/>
<sequence>MKIALYAGTYVKDKDGAVRSIYQLVNSFKKAGVEVVVWSPDVDPTYNHGSLVVHQMPAMPIPLYPDYKLGFFSRATRQQLDAFAPDIIHISTPDIIGRTFLLYAKERAIPVASAFHTDFPSYLEYYHLGFAVKPTWRYLRWFYNKCDVTLAPNESVQQKLESHGITNVASWSRGIDKELFDPSRRSEAQRATWKVDGKTVFIYAGRFVPYKDTEVVMQVYERFMQSDYANRVAFVMIGSGPDEEEMCRRMPDAIFTGYLTGADLPTAYACGDLFFFPSTTEAFCNVTLEALACGLPSIVSDVGGCRDVVERSSAGLVARSGNSDDFYAKCLELLNNPERYQVMRERGLAYAEQQSWAAVNGALIERYRRMVNQAQR</sequence>
<dbReference type="Pfam" id="PF13439">
    <property type="entry name" value="Glyco_transf_4"/>
    <property type="match status" value="1"/>
</dbReference>
<dbReference type="HOGENOM" id="CLU_009583_2_0_10"/>
<evidence type="ECO:0000259" key="2">
    <source>
        <dbReference type="Pfam" id="PF13439"/>
    </source>
</evidence>
<dbReference type="OrthoDB" id="1096251at2"/>
<feature type="domain" description="Glycosyltransferase subfamily 4-like N-terminal" evidence="2">
    <location>
        <begin position="15"/>
        <end position="178"/>
    </location>
</feature>
<dbReference type="InterPro" id="IPR001296">
    <property type="entry name" value="Glyco_trans_1"/>
</dbReference>
<protein>
    <submittedName>
        <fullName evidence="3">Glycosyl transferase</fullName>
    </submittedName>
</protein>
<dbReference type="PANTHER" id="PTHR45947">
    <property type="entry name" value="SULFOQUINOVOSYL TRANSFERASE SQD2"/>
    <property type="match status" value="1"/>
</dbReference>
<dbReference type="Gene3D" id="3.40.50.2000">
    <property type="entry name" value="Glycogen Phosphorylase B"/>
    <property type="match status" value="2"/>
</dbReference>
<dbReference type="STRING" id="340177.Cag_1670"/>
<dbReference type="InterPro" id="IPR028098">
    <property type="entry name" value="Glyco_trans_4-like_N"/>
</dbReference>
<dbReference type="KEGG" id="cch:Cag_1670"/>
<dbReference type="CAZy" id="GT4">
    <property type="family name" value="Glycosyltransferase Family 4"/>
</dbReference>
<feature type="domain" description="Glycosyl transferase family 1" evidence="1">
    <location>
        <begin position="192"/>
        <end position="347"/>
    </location>
</feature>
<gene>
    <name evidence="3" type="ordered locus">Cag_1670</name>
</gene>
<dbReference type="eggNOG" id="COG0438">
    <property type="taxonomic scope" value="Bacteria"/>
</dbReference>
<dbReference type="InterPro" id="IPR050194">
    <property type="entry name" value="Glycosyltransferase_grp1"/>
</dbReference>
<dbReference type="EMBL" id="CP000108">
    <property type="protein sequence ID" value="ABB28922.1"/>
    <property type="molecule type" value="Genomic_DNA"/>
</dbReference>
<keyword evidence="3" id="KW-0808">Transferase</keyword>
<dbReference type="Pfam" id="PF00534">
    <property type="entry name" value="Glycos_transf_1"/>
    <property type="match status" value="1"/>
</dbReference>